<keyword evidence="2" id="KW-1185">Reference proteome</keyword>
<dbReference type="EMBL" id="JBICRM010000003">
    <property type="protein sequence ID" value="MFG1702721.1"/>
    <property type="molecule type" value="Genomic_DNA"/>
</dbReference>
<organism evidence="1 2">
    <name type="scientific">Nonomuraea marmarensis</name>
    <dbReference type="NCBI Taxonomy" id="3351344"/>
    <lineage>
        <taxon>Bacteria</taxon>
        <taxon>Bacillati</taxon>
        <taxon>Actinomycetota</taxon>
        <taxon>Actinomycetes</taxon>
        <taxon>Streptosporangiales</taxon>
        <taxon>Streptosporangiaceae</taxon>
        <taxon>Nonomuraea</taxon>
    </lineage>
</organism>
<evidence type="ECO:0000313" key="2">
    <source>
        <dbReference type="Proteomes" id="UP001603978"/>
    </source>
</evidence>
<name>A0ABW7A5V8_9ACTN</name>
<evidence type="ECO:0000313" key="1">
    <source>
        <dbReference type="EMBL" id="MFG1702721.1"/>
    </source>
</evidence>
<gene>
    <name evidence="1" type="ORF">ACFLIM_05975</name>
</gene>
<proteinExistence type="predicted"/>
<comment type="caution">
    <text evidence="1">The sequence shown here is derived from an EMBL/GenBank/DDBJ whole genome shotgun (WGS) entry which is preliminary data.</text>
</comment>
<sequence length="53" mass="5756">MDDPTARTTAGYDRIAPVFATRSETPDAAFLAFRQRFATALPTGGRVADLGRR</sequence>
<evidence type="ECO:0008006" key="3">
    <source>
        <dbReference type="Google" id="ProtNLM"/>
    </source>
</evidence>
<dbReference type="Proteomes" id="UP001603978">
    <property type="component" value="Unassembled WGS sequence"/>
</dbReference>
<accession>A0ABW7A5V8</accession>
<reference evidence="1 2" key="1">
    <citation type="submission" date="2024-10" db="EMBL/GenBank/DDBJ databases">
        <authorList>
            <person name="Topkara A.R."/>
            <person name="Saygin H."/>
        </authorList>
    </citation>
    <scope>NUCLEOTIDE SEQUENCE [LARGE SCALE GENOMIC DNA]</scope>
    <source>
        <strain evidence="1 2">M3C6</strain>
    </source>
</reference>
<protein>
    <recommendedName>
        <fullName evidence="3">SAM-dependent methyltransferase</fullName>
    </recommendedName>
</protein>
<dbReference type="RefSeq" id="WP_393162741.1">
    <property type="nucleotide sequence ID" value="NZ_JBICRM010000003.1"/>
</dbReference>